<dbReference type="AlphaFoldDB" id="A0AAV1LGR7"/>
<protein>
    <recommendedName>
        <fullName evidence="2">Superoxide dismutase copper/zinc binding domain-containing protein</fullName>
    </recommendedName>
</protein>
<dbReference type="Pfam" id="PF00080">
    <property type="entry name" value="Sod_Cu"/>
    <property type="match status" value="1"/>
</dbReference>
<proteinExistence type="predicted"/>
<name>A0AAV1LGR7_9NEOP</name>
<feature type="domain" description="Superoxide dismutase copper/zinc binding" evidence="2">
    <location>
        <begin position="683"/>
        <end position="806"/>
    </location>
</feature>
<accession>A0AAV1LGR7</accession>
<dbReference type="Proteomes" id="UP001314205">
    <property type="component" value="Unassembled WGS sequence"/>
</dbReference>
<dbReference type="InterPro" id="IPR036423">
    <property type="entry name" value="SOD-like_Cu/Zn_dom_sf"/>
</dbReference>
<dbReference type="PANTHER" id="PTHR20910:SF1">
    <property type="entry name" value="SUPEROXIDE DISMUTASE COPPER_ZINC BINDING DOMAIN-CONTAINING PROTEIN"/>
    <property type="match status" value="1"/>
</dbReference>
<evidence type="ECO:0000313" key="3">
    <source>
        <dbReference type="EMBL" id="CAK1594269.1"/>
    </source>
</evidence>
<dbReference type="SUPFAM" id="SSF49329">
    <property type="entry name" value="Cu,Zn superoxide dismutase-like"/>
    <property type="match status" value="4"/>
</dbReference>
<dbReference type="InterPro" id="IPR053257">
    <property type="entry name" value="Cu-only_SOD"/>
</dbReference>
<sequence>MCNTICDVIPKLFCVLLVYLFKESNALVLRAYISQHGLHGEIEFSNKNESLISIRTNLKPTLQYPDGVWRWTIHEFPVDYRDLSENRCSESNLGKELIDLTEELGYLIIPGKDHAEFESKNSLTGSLGLWGTSIVLETAERDRVVCASILSTEKTYEKYAEARFSAPVAGVLTFRWLYARDFDESDSFLVTDLYHTKAVPEKVDFTEHKWKLFVTDIFDSDKGNHEDNCNVLQAVFDPENNGDGMSVGDLDVMLGPVKVASDPNVERLRTLYKNDLLATLRSDMEVTTRSLYVVIYDNRHSDSFLACAKLRSMQPKSAKALINMDGVRGTVDFTQRSPFDPTWVNFQLGAADQEYESNLRFVGSMLRYSVRQVPARLLSAELVHFMCNTTGDLYNPTNVDLKALPPPGMGTMDQYPVGDLLGKYKDRTEYLNHRYLLPGLANELSGAYWDVFLPLYGQHSVMHRPLVLERRAPKEEICGTILSYEDGTEYQTPMTSAQVIFRYPLVGRVVFRQPLDRPWDDTTIIIESMVHADGSNVNNTFSHRWAVHDQPPGKDYYNWTSRCLSAGKLFDPAALDVDARHPDVYCRPGLHLCRVGDLTTRHGTLAVAGKKLDSARLTRRMFTDTSLPLTGKLSVMRRSLVIYDDHGPVARGERMACSVINGLHRRKAVIRDWFGNGQPDAPTGRLELVQQSEYDVTNVQVQLAGLRDAHTYMLHEVPVERDLEFPCERTTLYDVYNPFHVNKSLIPPPMKGTADQYELGDLGSKYGLLDDLKTFSTFYNETQMSLFGPYSILGRSVVIHQKSKKHRWACSSVERGYSPSEARELRGVASFHHPGGFAWGYVRLTQLVHGDGSASDTVVEVNLRYPGERDRNLTHGHKWEIYVNPVGVDAAVKVTATRCVAGGYRWNPYFTQLADPLNHDLYAAECGADNPLRCDVGDLTARLGTITIGGERQMFMDSNFPLEGTVSAMGRSIVIFGPDQSNERFACANIQPDKDIIKYVNVMKPPRFVLGLFLDEVRSIMGVPPWMLGVDSRRTRVLHHGACMQILLHFTGPDANRLELDFTRLLASGRLDSPSIFIPGYVNSKRKKTTSYRQCGVTDPNERKKTSYFFSSNSSAVRITSFSVLWISILSIVKWLLV</sequence>
<dbReference type="GO" id="GO:0006801">
    <property type="term" value="P:superoxide metabolic process"/>
    <property type="evidence" value="ECO:0007669"/>
    <property type="project" value="InterPro"/>
</dbReference>
<keyword evidence="4" id="KW-1185">Reference proteome</keyword>
<evidence type="ECO:0000256" key="1">
    <source>
        <dbReference type="SAM" id="SignalP"/>
    </source>
</evidence>
<reference evidence="3 4" key="1">
    <citation type="submission" date="2023-11" db="EMBL/GenBank/DDBJ databases">
        <authorList>
            <person name="Hedman E."/>
            <person name="Englund M."/>
            <person name="Stromberg M."/>
            <person name="Nyberg Akerstrom W."/>
            <person name="Nylinder S."/>
            <person name="Jareborg N."/>
            <person name="Kallberg Y."/>
            <person name="Kronander E."/>
        </authorList>
    </citation>
    <scope>NUCLEOTIDE SEQUENCE [LARGE SCALE GENOMIC DNA]</scope>
</reference>
<feature type="signal peptide" evidence="1">
    <location>
        <begin position="1"/>
        <end position="26"/>
    </location>
</feature>
<organism evidence="3 4">
    <name type="scientific">Parnassius mnemosyne</name>
    <name type="common">clouded apollo</name>
    <dbReference type="NCBI Taxonomy" id="213953"/>
    <lineage>
        <taxon>Eukaryota</taxon>
        <taxon>Metazoa</taxon>
        <taxon>Ecdysozoa</taxon>
        <taxon>Arthropoda</taxon>
        <taxon>Hexapoda</taxon>
        <taxon>Insecta</taxon>
        <taxon>Pterygota</taxon>
        <taxon>Neoptera</taxon>
        <taxon>Endopterygota</taxon>
        <taxon>Lepidoptera</taxon>
        <taxon>Glossata</taxon>
        <taxon>Ditrysia</taxon>
        <taxon>Papilionoidea</taxon>
        <taxon>Papilionidae</taxon>
        <taxon>Parnassiinae</taxon>
        <taxon>Parnassini</taxon>
        <taxon>Parnassius</taxon>
        <taxon>Driopa</taxon>
    </lineage>
</organism>
<comment type="caution">
    <text evidence="3">The sequence shown here is derived from an EMBL/GenBank/DDBJ whole genome shotgun (WGS) entry which is preliminary data.</text>
</comment>
<keyword evidence="1" id="KW-0732">Signal</keyword>
<dbReference type="EMBL" id="CAVLGL010000090">
    <property type="protein sequence ID" value="CAK1594269.1"/>
    <property type="molecule type" value="Genomic_DNA"/>
</dbReference>
<dbReference type="InterPro" id="IPR001424">
    <property type="entry name" value="SOD_Cu_Zn_dom"/>
</dbReference>
<evidence type="ECO:0000259" key="2">
    <source>
        <dbReference type="Pfam" id="PF00080"/>
    </source>
</evidence>
<gene>
    <name evidence="3" type="ORF">PARMNEM_LOCUS13928</name>
</gene>
<feature type="chain" id="PRO_5043438287" description="Superoxide dismutase copper/zinc binding domain-containing protein" evidence="1">
    <location>
        <begin position="27"/>
        <end position="1138"/>
    </location>
</feature>
<dbReference type="Gene3D" id="2.60.40.200">
    <property type="entry name" value="Superoxide dismutase, copper/zinc binding domain"/>
    <property type="match status" value="4"/>
</dbReference>
<dbReference type="GO" id="GO:0046872">
    <property type="term" value="F:metal ion binding"/>
    <property type="evidence" value="ECO:0007669"/>
    <property type="project" value="InterPro"/>
</dbReference>
<dbReference type="PANTHER" id="PTHR20910">
    <property type="entry name" value="AGAP001623-PA"/>
    <property type="match status" value="1"/>
</dbReference>
<evidence type="ECO:0000313" key="4">
    <source>
        <dbReference type="Proteomes" id="UP001314205"/>
    </source>
</evidence>